<dbReference type="PANTHER" id="PTHR33164:SF99">
    <property type="entry name" value="MARR FAMILY REGULATORY PROTEIN"/>
    <property type="match status" value="1"/>
</dbReference>
<feature type="domain" description="HTH marR-type" evidence="1">
    <location>
        <begin position="25"/>
        <end position="123"/>
    </location>
</feature>
<dbReference type="RefSeq" id="WP_286287643.1">
    <property type="nucleotide sequence ID" value="NZ_JASXSZ010000001.1"/>
</dbReference>
<reference evidence="2 3" key="1">
    <citation type="submission" date="2023-06" db="EMBL/GenBank/DDBJ databases">
        <title>Microbacterium sp. nov., isolated from a waste landfill.</title>
        <authorList>
            <person name="Wen W."/>
        </authorList>
    </citation>
    <scope>NUCLEOTIDE SEQUENCE [LARGE SCALE GENOMIC DNA]</scope>
    <source>
        <strain evidence="2 3">ASV49</strain>
    </source>
</reference>
<dbReference type="Gene3D" id="1.10.10.10">
    <property type="entry name" value="Winged helix-like DNA-binding domain superfamily/Winged helix DNA-binding domain"/>
    <property type="match status" value="1"/>
</dbReference>
<gene>
    <name evidence="2" type="ORF">QSV35_05930</name>
</gene>
<dbReference type="InterPro" id="IPR000835">
    <property type="entry name" value="HTH_MarR-typ"/>
</dbReference>
<dbReference type="InterPro" id="IPR036388">
    <property type="entry name" value="WH-like_DNA-bd_sf"/>
</dbReference>
<keyword evidence="3" id="KW-1185">Reference proteome</keyword>
<dbReference type="Proteomes" id="UP001235064">
    <property type="component" value="Unassembled WGS sequence"/>
</dbReference>
<dbReference type="InterPro" id="IPR036390">
    <property type="entry name" value="WH_DNA-bd_sf"/>
</dbReference>
<name>A0ABT7MWN2_9MICO</name>
<dbReference type="PANTHER" id="PTHR33164">
    <property type="entry name" value="TRANSCRIPTIONAL REGULATOR, MARR FAMILY"/>
    <property type="match status" value="1"/>
</dbReference>
<sequence length="162" mass="17512">MADLAEARELARLVVRLSETARAHFAAAVAEVGVPVLLARTILLVDGRTPMRDVADELGCDPSYVTGIADQLESRGLARRAIGKDRRVKVLELTDVGAELQTQVAEAVDRRGPFGHQLTAEQRRTLRELLELLLSESVYAAAPNCTYEEVGTGASWSSPTVS</sequence>
<organism evidence="2 3">
    <name type="scientific">Microbacterium candidum</name>
    <dbReference type="NCBI Taxonomy" id="3041922"/>
    <lineage>
        <taxon>Bacteria</taxon>
        <taxon>Bacillati</taxon>
        <taxon>Actinomycetota</taxon>
        <taxon>Actinomycetes</taxon>
        <taxon>Micrococcales</taxon>
        <taxon>Microbacteriaceae</taxon>
        <taxon>Microbacterium</taxon>
    </lineage>
</organism>
<evidence type="ECO:0000259" key="1">
    <source>
        <dbReference type="SMART" id="SM00347"/>
    </source>
</evidence>
<comment type="caution">
    <text evidence="2">The sequence shown here is derived from an EMBL/GenBank/DDBJ whole genome shotgun (WGS) entry which is preliminary data.</text>
</comment>
<evidence type="ECO:0000313" key="3">
    <source>
        <dbReference type="Proteomes" id="UP001235064"/>
    </source>
</evidence>
<accession>A0ABT7MWN2</accession>
<protein>
    <recommendedName>
        <fullName evidence="1">HTH marR-type domain-containing protein</fullName>
    </recommendedName>
</protein>
<proteinExistence type="predicted"/>
<evidence type="ECO:0000313" key="2">
    <source>
        <dbReference type="EMBL" id="MDL9978861.1"/>
    </source>
</evidence>
<dbReference type="SMART" id="SM00347">
    <property type="entry name" value="HTH_MARR"/>
    <property type="match status" value="1"/>
</dbReference>
<dbReference type="EMBL" id="JASXSZ010000001">
    <property type="protein sequence ID" value="MDL9978861.1"/>
    <property type="molecule type" value="Genomic_DNA"/>
</dbReference>
<dbReference type="InterPro" id="IPR039422">
    <property type="entry name" value="MarR/SlyA-like"/>
</dbReference>
<dbReference type="SUPFAM" id="SSF46785">
    <property type="entry name" value="Winged helix' DNA-binding domain"/>
    <property type="match status" value="1"/>
</dbReference>